<protein>
    <recommendedName>
        <fullName evidence="5">ATP/GTP-binding protein</fullName>
    </recommendedName>
</protein>
<keyword evidence="2" id="KW-1133">Transmembrane helix</keyword>
<evidence type="ECO:0000256" key="1">
    <source>
        <dbReference type="SAM" id="MobiDB-lite"/>
    </source>
</evidence>
<evidence type="ECO:0000313" key="3">
    <source>
        <dbReference type="EMBL" id="KJE21205.1"/>
    </source>
</evidence>
<reference evidence="4" key="1">
    <citation type="submission" date="2015-02" db="EMBL/GenBank/DDBJ databases">
        <title>Draft Genome of Frankia sp. CpI1-S.</title>
        <authorList>
            <person name="Oshone R.T."/>
            <person name="Ngom M."/>
            <person name="Ghodhbane-Gtari F."/>
            <person name="Gtari M."/>
            <person name="Morris K."/>
            <person name="Thomas K."/>
            <person name="Sen A."/>
            <person name="Tisa L.S."/>
        </authorList>
    </citation>
    <scope>NUCLEOTIDE SEQUENCE [LARGE SCALE GENOMIC DNA]</scope>
    <source>
        <strain evidence="4">CpI1-S</strain>
    </source>
</reference>
<gene>
    <name evidence="3" type="ORF">FF36_04545</name>
</gene>
<keyword evidence="2" id="KW-0812">Transmembrane</keyword>
<proteinExistence type="predicted"/>
<evidence type="ECO:0000256" key="2">
    <source>
        <dbReference type="SAM" id="Phobius"/>
    </source>
</evidence>
<dbReference type="PATRIC" id="fig|1502723.3.peg.4487"/>
<feature type="compositionally biased region" description="Gly residues" evidence="1">
    <location>
        <begin position="86"/>
        <end position="97"/>
    </location>
</feature>
<reference evidence="3 4" key="2">
    <citation type="journal article" date="2016" name="Genome Announc.">
        <title>Permanent Draft Genome Sequences for Two Variants of Frankia sp. Strain CpI1, the First Frankia Strain Isolated from Root Nodules of Comptonia peregrina.</title>
        <authorList>
            <person name="Oshone R."/>
            <person name="Hurst S.G.IV."/>
            <person name="Abebe-Akele F."/>
            <person name="Simpson S."/>
            <person name="Morris K."/>
            <person name="Thomas W.K."/>
            <person name="Tisa L.S."/>
        </authorList>
    </citation>
    <scope>NUCLEOTIDE SEQUENCE [LARGE SCALE GENOMIC DNA]</scope>
    <source>
        <strain evidence="4">CpI1-S</strain>
    </source>
</reference>
<sequence length="356" mass="35619" precursor="true">MAGHPFRRGVGGLVLARIGGVLAVVAAVCIGGVASANAELPPATGPDDQGWYGSVNCDQNPHPGCELFAGGGSSPAAPAAPQGPAPGAGGGGQGRGAAPGDRNLTPPETAKCAYVRSDYQPPAGGMRPVVYERPASGGLVVRAAVARSGLSVEAVASQPGRGPGAWYLYQCTTDGVRDALYRPPVWLADPPVPGPAVDPEALAAQARDHLGLVGPAISMSPVRDQLVQLPTWLWLDAAGWNQVAATAAAGGVSVTAVARPVSVNWSLGDGGTVTCTGPGTPFPAGADPKSASPDCGYTYRHRSLDEPGGTFTVTATVRWDVTWAGAGQAGAFPGLTTTSTVPVRVIDIPALTTGGG</sequence>
<organism evidence="3 4">
    <name type="scientific">Frankia torreyi</name>
    <dbReference type="NCBI Taxonomy" id="1856"/>
    <lineage>
        <taxon>Bacteria</taxon>
        <taxon>Bacillati</taxon>
        <taxon>Actinomycetota</taxon>
        <taxon>Actinomycetes</taxon>
        <taxon>Frankiales</taxon>
        <taxon>Frankiaceae</taxon>
        <taxon>Frankia</taxon>
    </lineage>
</organism>
<accession>A0A0D8BAU2</accession>
<evidence type="ECO:0000313" key="4">
    <source>
        <dbReference type="Proteomes" id="UP000032545"/>
    </source>
</evidence>
<name>A0A0D8BAU2_9ACTN</name>
<dbReference type="EMBL" id="JYFN01000042">
    <property type="protein sequence ID" value="KJE21205.1"/>
    <property type="molecule type" value="Genomic_DNA"/>
</dbReference>
<keyword evidence="4" id="KW-1185">Reference proteome</keyword>
<comment type="caution">
    <text evidence="3">The sequence shown here is derived from an EMBL/GenBank/DDBJ whole genome shotgun (WGS) entry which is preliminary data.</text>
</comment>
<keyword evidence="2" id="KW-0472">Membrane</keyword>
<dbReference type="Proteomes" id="UP000032545">
    <property type="component" value="Unassembled WGS sequence"/>
</dbReference>
<dbReference type="AlphaFoldDB" id="A0A0D8BAU2"/>
<feature type="region of interest" description="Disordered" evidence="1">
    <location>
        <begin position="66"/>
        <end position="108"/>
    </location>
</feature>
<feature type="transmembrane region" description="Helical" evidence="2">
    <location>
        <begin position="12"/>
        <end position="34"/>
    </location>
</feature>
<evidence type="ECO:0008006" key="5">
    <source>
        <dbReference type="Google" id="ProtNLM"/>
    </source>
</evidence>